<dbReference type="AlphaFoldDB" id="A0A0B2UIJ8"/>
<keyword evidence="2" id="KW-1185">Reference proteome</keyword>
<accession>A0A0B2UIJ8</accession>
<comment type="caution">
    <text evidence="1">The sequence shown here is derived from an EMBL/GenBank/DDBJ whole genome shotgun (WGS) entry which is preliminary data.</text>
</comment>
<protein>
    <submittedName>
        <fullName evidence="1">Uncharacterized protein</fullName>
    </submittedName>
</protein>
<gene>
    <name evidence="1" type="ORF">Tcan_01621</name>
</gene>
<proteinExistence type="predicted"/>
<dbReference type="EMBL" id="JPKZ01022847">
    <property type="protein sequence ID" value="KHN70901.1"/>
    <property type="molecule type" value="Genomic_DNA"/>
</dbReference>
<dbReference type="Proteomes" id="UP000031036">
    <property type="component" value="Unassembled WGS sequence"/>
</dbReference>
<reference evidence="1 2" key="1">
    <citation type="submission" date="2014-11" db="EMBL/GenBank/DDBJ databases">
        <title>Genetic blueprint of the zoonotic pathogen Toxocara canis.</title>
        <authorList>
            <person name="Zhu X.-Q."/>
            <person name="Korhonen P.K."/>
            <person name="Cai H."/>
            <person name="Young N.D."/>
            <person name="Nejsum P."/>
            <person name="von Samson-Himmelstjerna G."/>
            <person name="Boag P.R."/>
            <person name="Tan P."/>
            <person name="Li Q."/>
            <person name="Min J."/>
            <person name="Yang Y."/>
            <person name="Wang X."/>
            <person name="Fang X."/>
            <person name="Hall R.S."/>
            <person name="Hofmann A."/>
            <person name="Sternberg P.W."/>
            <person name="Jex A.R."/>
            <person name="Gasser R.B."/>
        </authorList>
    </citation>
    <scope>NUCLEOTIDE SEQUENCE [LARGE SCALE GENOMIC DNA]</scope>
    <source>
        <strain evidence="1">PN_DK_2014</strain>
    </source>
</reference>
<sequence length="137" mass="16492">MTMILQNSFVPEKFIFFSIACKIVGIYKTSNSTPNRYANHVSNCSTSQLKILDQSHRQTYCEPHYFYIFLSTVEYFKNNYRNGHRKDRATKKKTANNNSSCKCRHNYHYFHSSFYYRSKERMVLITSCHRRVRFRVN</sequence>
<name>A0A0B2UIJ8_TOXCA</name>
<evidence type="ECO:0000313" key="2">
    <source>
        <dbReference type="Proteomes" id="UP000031036"/>
    </source>
</evidence>
<organism evidence="1 2">
    <name type="scientific">Toxocara canis</name>
    <name type="common">Canine roundworm</name>
    <dbReference type="NCBI Taxonomy" id="6265"/>
    <lineage>
        <taxon>Eukaryota</taxon>
        <taxon>Metazoa</taxon>
        <taxon>Ecdysozoa</taxon>
        <taxon>Nematoda</taxon>
        <taxon>Chromadorea</taxon>
        <taxon>Rhabditida</taxon>
        <taxon>Spirurina</taxon>
        <taxon>Ascaridomorpha</taxon>
        <taxon>Ascaridoidea</taxon>
        <taxon>Toxocaridae</taxon>
        <taxon>Toxocara</taxon>
    </lineage>
</organism>
<evidence type="ECO:0000313" key="1">
    <source>
        <dbReference type="EMBL" id="KHN70901.1"/>
    </source>
</evidence>